<evidence type="ECO:0000256" key="1">
    <source>
        <dbReference type="SAM" id="Phobius"/>
    </source>
</evidence>
<dbReference type="InterPro" id="IPR004316">
    <property type="entry name" value="SWEET_rpt"/>
</dbReference>
<dbReference type="EMBL" id="ADZX01000741">
    <property type="protein sequence ID" value="EFK95548.1"/>
    <property type="molecule type" value="Genomic_DNA"/>
</dbReference>
<dbReference type="Pfam" id="PF03083">
    <property type="entry name" value="MtN3_slv"/>
    <property type="match status" value="1"/>
</dbReference>
<sequence>MDSQRALEVVVSTWGIAMAASPGLQIRQMLRTGESADVSIPYFGVLTVGFMLWVAYGISIDSKVLWGCNTLATLFGAATIVVARRLRPAVVVTS</sequence>
<gene>
    <name evidence="2" type="ORF">LDC_2442</name>
</gene>
<evidence type="ECO:0008006" key="3">
    <source>
        <dbReference type="Google" id="ProtNLM"/>
    </source>
</evidence>
<comment type="caution">
    <text evidence="2">The sequence shown here is derived from an EMBL/GenBank/DDBJ whole genome shotgun (WGS) entry which is preliminary data.</text>
</comment>
<protein>
    <recommendedName>
        <fullName evidence="3">MtN3 and saliva related transmembrane protein</fullName>
    </recommendedName>
</protein>
<keyword evidence="1" id="KW-0812">Transmembrane</keyword>
<dbReference type="AlphaFoldDB" id="D9PLL9"/>
<feature type="transmembrane region" description="Helical" evidence="1">
    <location>
        <begin position="38"/>
        <end position="58"/>
    </location>
</feature>
<name>D9PLL9_9ZZZZ</name>
<dbReference type="GO" id="GO:0016020">
    <property type="term" value="C:membrane"/>
    <property type="evidence" value="ECO:0007669"/>
    <property type="project" value="InterPro"/>
</dbReference>
<reference evidence="2" key="1">
    <citation type="submission" date="2010-07" db="EMBL/GenBank/DDBJ databases">
        <authorList>
            <consortium name="CONSOLIDER consortium CSD2007-00005"/>
            <person name="Guazzaroni M.-E."/>
            <person name="Richter M."/>
            <person name="Garcia-Salamanca A."/>
            <person name="Yarza P."/>
            <person name="Ferrer M."/>
        </authorList>
    </citation>
    <scope>NUCLEOTIDE SEQUENCE</scope>
</reference>
<dbReference type="Gene3D" id="1.20.1280.290">
    <property type="match status" value="1"/>
</dbReference>
<keyword evidence="1" id="KW-1133">Transmembrane helix</keyword>
<evidence type="ECO:0000313" key="2">
    <source>
        <dbReference type="EMBL" id="EFK95548.1"/>
    </source>
</evidence>
<accession>D9PLL9</accession>
<keyword evidence="1" id="KW-0472">Membrane</keyword>
<proteinExistence type="predicted"/>
<feature type="transmembrane region" description="Helical" evidence="1">
    <location>
        <begin position="64"/>
        <end position="83"/>
    </location>
</feature>
<organism evidence="2">
    <name type="scientific">sediment metagenome</name>
    <dbReference type="NCBI Taxonomy" id="749907"/>
    <lineage>
        <taxon>unclassified sequences</taxon>
        <taxon>metagenomes</taxon>
        <taxon>ecological metagenomes</taxon>
    </lineage>
</organism>
<reference evidence="2" key="2">
    <citation type="journal article" date="2011" name="Microb. Ecol.">
        <title>Taxonomic and Functional Metagenomic Profiling of the Microbial Community in the Anoxic Sediment of a Sub-saline Shallow Lake (Laguna de Carrizo, Central Spain).</title>
        <authorList>
            <person name="Ferrer M."/>
            <person name="Guazzaroni M.E."/>
            <person name="Richter M."/>
            <person name="Garcia-Salamanca A."/>
            <person name="Yarza P."/>
            <person name="Suarez-Suarez A."/>
            <person name="Solano J."/>
            <person name="Alcaide M."/>
            <person name="van Dillewijn P."/>
            <person name="Molina-Henares M.A."/>
            <person name="Lopez-Cortes N."/>
            <person name="Al-Ramahi Y."/>
            <person name="Guerrero C."/>
            <person name="Acosta A."/>
            <person name="de Eugenio L.I."/>
            <person name="Martinez V."/>
            <person name="Marques S."/>
            <person name="Rojo F."/>
            <person name="Santero E."/>
            <person name="Genilloud O."/>
            <person name="Perez-Perez J."/>
            <person name="Rossello-Mora R."/>
            <person name="Ramos J.L."/>
        </authorList>
    </citation>
    <scope>NUCLEOTIDE SEQUENCE</scope>
</reference>